<gene>
    <name evidence="2" type="primary">OSJNBb0024N19.14</name>
</gene>
<feature type="compositionally biased region" description="Gly residues" evidence="1">
    <location>
        <begin position="90"/>
        <end position="99"/>
    </location>
</feature>
<feature type="region of interest" description="Disordered" evidence="1">
    <location>
        <begin position="84"/>
        <end position="110"/>
    </location>
</feature>
<proteinExistence type="predicted"/>
<dbReference type="Proteomes" id="UP000000763">
    <property type="component" value="Chromosome 3"/>
</dbReference>
<evidence type="ECO:0000313" key="2">
    <source>
        <dbReference type="EMBL" id="AAT85063.1"/>
    </source>
</evidence>
<evidence type="ECO:0000256" key="1">
    <source>
        <dbReference type="SAM" id="MobiDB-lite"/>
    </source>
</evidence>
<dbReference type="IntAct" id="Q6AVV1">
    <property type="interactions" value="1"/>
</dbReference>
<accession>Q6AVV1</accession>
<feature type="compositionally biased region" description="Basic and acidic residues" evidence="1">
    <location>
        <begin position="39"/>
        <end position="52"/>
    </location>
</feature>
<dbReference type="EMBL" id="AC092779">
    <property type="protein sequence ID" value="AAT85063.1"/>
    <property type="molecule type" value="Genomic_DNA"/>
</dbReference>
<protein>
    <submittedName>
        <fullName evidence="2">Uncharacterized protein</fullName>
    </submittedName>
</protein>
<reference evidence="3" key="1">
    <citation type="journal article" date="2005" name="Nature">
        <title>The map-based sequence of the rice genome.</title>
        <authorList>
            <consortium name="International rice genome sequencing project (IRGSP)"/>
            <person name="Matsumoto T."/>
            <person name="Wu J."/>
            <person name="Kanamori H."/>
            <person name="Katayose Y."/>
            <person name="Fujisawa M."/>
            <person name="Namiki N."/>
            <person name="Mizuno H."/>
            <person name="Yamamoto K."/>
            <person name="Antonio B.A."/>
            <person name="Baba T."/>
            <person name="Sakata K."/>
            <person name="Nagamura Y."/>
            <person name="Aoki H."/>
            <person name="Arikawa K."/>
            <person name="Arita K."/>
            <person name="Bito T."/>
            <person name="Chiden Y."/>
            <person name="Fujitsuka N."/>
            <person name="Fukunaka R."/>
            <person name="Hamada M."/>
            <person name="Harada C."/>
            <person name="Hayashi A."/>
            <person name="Hijishita S."/>
            <person name="Honda M."/>
            <person name="Hosokawa S."/>
            <person name="Ichikawa Y."/>
            <person name="Idonuma A."/>
            <person name="Iijima M."/>
            <person name="Ikeda M."/>
            <person name="Ikeno M."/>
            <person name="Ito K."/>
            <person name="Ito S."/>
            <person name="Ito T."/>
            <person name="Ito Y."/>
            <person name="Ito Y."/>
            <person name="Iwabuchi A."/>
            <person name="Kamiya K."/>
            <person name="Karasawa W."/>
            <person name="Kurita K."/>
            <person name="Katagiri S."/>
            <person name="Kikuta A."/>
            <person name="Kobayashi H."/>
            <person name="Kobayashi N."/>
            <person name="Machita K."/>
            <person name="Maehara T."/>
            <person name="Masukawa M."/>
            <person name="Mizubayashi T."/>
            <person name="Mukai Y."/>
            <person name="Nagasaki H."/>
            <person name="Nagata Y."/>
            <person name="Naito S."/>
            <person name="Nakashima M."/>
            <person name="Nakama Y."/>
            <person name="Nakamichi Y."/>
            <person name="Nakamura M."/>
            <person name="Meguro A."/>
            <person name="Negishi M."/>
            <person name="Ohta I."/>
            <person name="Ohta T."/>
            <person name="Okamoto M."/>
            <person name="Ono N."/>
            <person name="Saji S."/>
            <person name="Sakaguchi M."/>
            <person name="Sakai K."/>
            <person name="Shibata M."/>
            <person name="Shimokawa T."/>
            <person name="Song J."/>
            <person name="Takazaki Y."/>
            <person name="Terasawa K."/>
            <person name="Tsugane M."/>
            <person name="Tsuji K."/>
            <person name="Ueda S."/>
            <person name="Waki K."/>
            <person name="Yamagata H."/>
            <person name="Yamamoto M."/>
            <person name="Yamamoto S."/>
            <person name="Yamane H."/>
            <person name="Yoshiki S."/>
            <person name="Yoshihara R."/>
            <person name="Yukawa K."/>
            <person name="Zhong H."/>
            <person name="Yano M."/>
            <person name="Yuan Q."/>
            <person name="Ouyang S."/>
            <person name="Liu J."/>
            <person name="Jones K.M."/>
            <person name="Gansberger K."/>
            <person name="Moffat K."/>
            <person name="Hill J."/>
            <person name="Bera J."/>
            <person name="Fadrosh D."/>
            <person name="Jin S."/>
            <person name="Johri S."/>
            <person name="Kim M."/>
            <person name="Overton L."/>
            <person name="Reardon M."/>
            <person name="Tsitrin T."/>
            <person name="Vuong H."/>
            <person name="Weaver B."/>
            <person name="Ciecko A."/>
            <person name="Tallon L."/>
            <person name="Jackson J."/>
            <person name="Pai G."/>
            <person name="Aken S.V."/>
            <person name="Utterback T."/>
            <person name="Reidmuller S."/>
            <person name="Feldblyum T."/>
            <person name="Hsiao J."/>
            <person name="Zismann V."/>
            <person name="Iobst S."/>
            <person name="de Vazeille A.R."/>
            <person name="Buell C.R."/>
            <person name="Ying K."/>
            <person name="Li Y."/>
            <person name="Lu T."/>
            <person name="Huang Y."/>
            <person name="Zhao Q."/>
            <person name="Feng Q."/>
            <person name="Zhang L."/>
            <person name="Zhu J."/>
            <person name="Weng Q."/>
            <person name="Mu J."/>
            <person name="Lu Y."/>
            <person name="Fan D."/>
            <person name="Liu Y."/>
            <person name="Guan J."/>
            <person name="Zhang Y."/>
            <person name="Yu S."/>
            <person name="Liu X."/>
            <person name="Zhang Y."/>
            <person name="Hong G."/>
            <person name="Han B."/>
            <person name="Choisne N."/>
            <person name="Demange N."/>
            <person name="Orjeda G."/>
            <person name="Samain S."/>
            <person name="Cattolico L."/>
            <person name="Pelletier E."/>
            <person name="Couloux A."/>
            <person name="Segurens B."/>
            <person name="Wincker P."/>
            <person name="D'Hont A."/>
            <person name="Scarpelli C."/>
            <person name="Weissenbach J."/>
            <person name="Salanoubat M."/>
            <person name="Quetier F."/>
            <person name="Yu Y."/>
            <person name="Kim H.R."/>
            <person name="Rambo T."/>
            <person name="Currie J."/>
            <person name="Collura K."/>
            <person name="Luo M."/>
            <person name="Yang T."/>
            <person name="Ammiraju J.S.S."/>
            <person name="Engler F."/>
            <person name="Soderlund C."/>
            <person name="Wing R.A."/>
            <person name="Palmer L.E."/>
            <person name="de la Bastide M."/>
            <person name="Spiegel L."/>
            <person name="Nascimento L."/>
            <person name="Zutavern T."/>
            <person name="O'Shaughnessy A."/>
            <person name="Dike S."/>
            <person name="Dedhia N."/>
            <person name="Preston R."/>
            <person name="Balija V."/>
            <person name="McCombie W.R."/>
            <person name="Chow T."/>
            <person name="Chen H."/>
            <person name="Chung M."/>
            <person name="Chen C."/>
            <person name="Shaw J."/>
            <person name="Wu H."/>
            <person name="Hsiao K."/>
            <person name="Chao Y."/>
            <person name="Chu M."/>
            <person name="Cheng C."/>
            <person name="Hour A."/>
            <person name="Lee P."/>
            <person name="Lin S."/>
            <person name="Lin Y."/>
            <person name="Liou J."/>
            <person name="Liu S."/>
            <person name="Hsing Y."/>
            <person name="Raghuvanshi S."/>
            <person name="Mohanty A."/>
            <person name="Bharti A.K."/>
            <person name="Gaur A."/>
            <person name="Gupta V."/>
            <person name="Kumar D."/>
            <person name="Ravi V."/>
            <person name="Vij S."/>
            <person name="Kapur A."/>
            <person name="Khurana P."/>
            <person name="Khurana P."/>
            <person name="Khurana J.P."/>
            <person name="Tyagi A.K."/>
            <person name="Gaikwad K."/>
            <person name="Singh A."/>
            <person name="Dalal V."/>
            <person name="Srivastava S."/>
            <person name="Dixit A."/>
            <person name="Pal A.K."/>
            <person name="Ghazi I.A."/>
            <person name="Yadav M."/>
            <person name="Pandit A."/>
            <person name="Bhargava A."/>
            <person name="Sureshbabu K."/>
            <person name="Batra K."/>
            <person name="Sharma T.R."/>
            <person name="Mohapatra T."/>
            <person name="Singh N.K."/>
            <person name="Messing J."/>
            <person name="Nelson A.B."/>
            <person name="Fuks G."/>
            <person name="Kavchok S."/>
            <person name="Keizer G."/>
            <person name="Linton E."/>
            <person name="Llaca V."/>
            <person name="Song R."/>
            <person name="Tanyolac B."/>
            <person name="Young S."/>
            <person name="Ho-Il K."/>
            <person name="Hahn J.H."/>
            <person name="Sangsakoo G."/>
            <person name="Vanavichit A."/>
            <person name="de Mattos Luiz.A.T."/>
            <person name="Zimmer P.D."/>
            <person name="Malone G."/>
            <person name="Dellagostin O."/>
            <person name="de Oliveira A.C."/>
            <person name="Bevan M."/>
            <person name="Bancroft I."/>
            <person name="Minx P."/>
            <person name="Cordum H."/>
            <person name="Wilson R."/>
            <person name="Cheng Z."/>
            <person name="Jin W."/>
            <person name="Jiang J."/>
            <person name="Leong S.A."/>
            <person name="Iwama H."/>
            <person name="Gojobori T."/>
            <person name="Itoh T."/>
            <person name="Niimura Y."/>
            <person name="Fujii Y."/>
            <person name="Habara T."/>
            <person name="Sakai H."/>
            <person name="Sato Y."/>
            <person name="Wilson G."/>
            <person name="Kumar K."/>
            <person name="McCouch S."/>
            <person name="Juretic N."/>
            <person name="Hoen D."/>
            <person name="Wright S."/>
            <person name="Bruskiewich R."/>
            <person name="Bureau T."/>
            <person name="Miyao A."/>
            <person name="Hirochika H."/>
            <person name="Nishikawa T."/>
            <person name="Kadowaki K."/>
            <person name="Sugiura M."/>
            <person name="Burr B."/>
            <person name="Sasaki T."/>
        </authorList>
    </citation>
    <scope>NUCLEOTIDE SEQUENCE [LARGE SCALE GENOMIC DNA]</scope>
    <source>
        <strain evidence="3">cv. Nipponbare</strain>
    </source>
</reference>
<sequence>MVRGSQVTVGDRRRPVEARPETVWRHTYDSLRARWRRGERTDGVAAAREEGSRVTTTAEGRDAAPRARGSSLFWRGQWEARWRRGQSAAEGGGGACGGGRWRRRRGRSGALGDGFFFFLRRKGFRSANR</sequence>
<evidence type="ECO:0000313" key="3">
    <source>
        <dbReference type="Proteomes" id="UP000000763"/>
    </source>
</evidence>
<name>Q6AVV1_ORYSJ</name>
<feature type="region of interest" description="Disordered" evidence="1">
    <location>
        <begin position="39"/>
        <end position="67"/>
    </location>
</feature>
<organism evidence="2 3">
    <name type="scientific">Oryza sativa subsp. japonica</name>
    <name type="common">Rice</name>
    <dbReference type="NCBI Taxonomy" id="39947"/>
    <lineage>
        <taxon>Eukaryota</taxon>
        <taxon>Viridiplantae</taxon>
        <taxon>Streptophyta</taxon>
        <taxon>Embryophyta</taxon>
        <taxon>Tracheophyta</taxon>
        <taxon>Spermatophyta</taxon>
        <taxon>Magnoliopsida</taxon>
        <taxon>Liliopsida</taxon>
        <taxon>Poales</taxon>
        <taxon>Poaceae</taxon>
        <taxon>BOP clade</taxon>
        <taxon>Oryzoideae</taxon>
        <taxon>Oryzeae</taxon>
        <taxon>Oryzinae</taxon>
        <taxon>Oryza</taxon>
        <taxon>Oryza sativa</taxon>
    </lineage>
</organism>
<reference evidence="3" key="2">
    <citation type="journal article" date="2008" name="Nucleic Acids Res.">
        <title>The rice annotation project database (RAP-DB): 2008 update.</title>
        <authorList>
            <consortium name="The rice annotation project (RAP)"/>
        </authorList>
    </citation>
    <scope>GENOME REANNOTATION</scope>
    <source>
        <strain evidence="3">cv. Nipponbare</strain>
    </source>
</reference>
<dbReference type="AlphaFoldDB" id="Q6AVV1"/>